<reference evidence="3" key="1">
    <citation type="journal article" date="2023" name="G3 (Bethesda)">
        <title>A reference genome for the long-term kleptoplast-retaining sea slug Elysia crispata morphotype clarki.</title>
        <authorList>
            <person name="Eastman K.E."/>
            <person name="Pendleton A.L."/>
            <person name="Shaikh M.A."/>
            <person name="Suttiyut T."/>
            <person name="Ogas R."/>
            <person name="Tomko P."/>
            <person name="Gavelis G."/>
            <person name="Widhalm J.R."/>
            <person name="Wisecaver J.H."/>
        </authorList>
    </citation>
    <scope>NUCLEOTIDE SEQUENCE</scope>
    <source>
        <strain evidence="3">ECLA1</strain>
    </source>
</reference>
<feature type="region of interest" description="Disordered" evidence="2">
    <location>
        <begin position="271"/>
        <end position="310"/>
    </location>
</feature>
<evidence type="ECO:0008006" key="5">
    <source>
        <dbReference type="Google" id="ProtNLM"/>
    </source>
</evidence>
<dbReference type="PANTHER" id="PTHR22599">
    <property type="entry name" value="MPS ONE BINDER KINASE ACTIVATOR-LIKE MOB"/>
    <property type="match status" value="1"/>
</dbReference>
<feature type="compositionally biased region" description="Polar residues" evidence="2">
    <location>
        <begin position="271"/>
        <end position="280"/>
    </location>
</feature>
<feature type="compositionally biased region" description="Polar residues" evidence="2">
    <location>
        <begin position="402"/>
        <end position="413"/>
    </location>
</feature>
<dbReference type="Pfam" id="PF03637">
    <property type="entry name" value="Mob1_phocein"/>
    <property type="match status" value="1"/>
</dbReference>
<protein>
    <recommendedName>
        <fullName evidence="5">MOB kinase activator-like 2</fullName>
    </recommendedName>
</protein>
<feature type="compositionally biased region" description="Polar residues" evidence="2">
    <location>
        <begin position="519"/>
        <end position="533"/>
    </location>
</feature>
<feature type="region of interest" description="Disordered" evidence="2">
    <location>
        <begin position="330"/>
        <end position="378"/>
    </location>
</feature>
<name>A0AAE0ZLY1_9GAST</name>
<feature type="binding site" evidence="1">
    <location>
        <position position="193"/>
    </location>
    <ligand>
        <name>Zn(2+)</name>
        <dbReference type="ChEBI" id="CHEBI:29105"/>
    </ligand>
</feature>
<feature type="region of interest" description="Disordered" evidence="2">
    <location>
        <begin position="431"/>
        <end position="465"/>
    </location>
</feature>
<feature type="compositionally biased region" description="Polar residues" evidence="2">
    <location>
        <begin position="564"/>
        <end position="573"/>
    </location>
</feature>
<feature type="compositionally biased region" description="Polar residues" evidence="2">
    <location>
        <begin position="356"/>
        <end position="378"/>
    </location>
</feature>
<evidence type="ECO:0000256" key="2">
    <source>
        <dbReference type="SAM" id="MobiDB-lite"/>
    </source>
</evidence>
<dbReference type="Proteomes" id="UP001283361">
    <property type="component" value="Unassembled WGS sequence"/>
</dbReference>
<feature type="binding site" evidence="1">
    <location>
        <position position="198"/>
    </location>
    <ligand>
        <name>Zn(2+)</name>
        <dbReference type="ChEBI" id="CHEBI:29105"/>
    </ligand>
</feature>
<proteinExistence type="predicted"/>
<dbReference type="InterPro" id="IPR036703">
    <property type="entry name" value="MOB_kinase_act_sf"/>
</dbReference>
<keyword evidence="1" id="KW-0862">Zinc</keyword>
<sequence length="573" mass="61287">MTITTPPPPPPPPPPLPLSPRHLLSFSNSPGHSPWRSLPRLLTELSLWLDKSIQLTRPRQPVIEPTRTAGHPFCAISSEIRKLMSWKLLVPSSSPISFFNHVNLLYGVVSEYCTAETCPAMSAPDNVQYFWYDDKGKKSKYTAPQYIDYVMAHIQKLINDENIFPTKFDRAFPADLDVVVKRIHKYLFHVLAHLYHAHYTLLRHFQLHAHLNTVFTHLMVFTSKFDLIPDRETDILLPLFSLLLKNLADPAQNPKLREGLGIGEDELSMFTSKTSSSGQEKSAGEKSPGEDQRSSSPAAMPSSSTTNLLSSAIPASAAKEISGVQTSLSVSSSPAHISKGVEGGHDSGVGEEDSISGISSTASNFSSSMPTASGTPESCRNVCAAGGNVSSLSSLSSTSSSQQPGTSVWAQPDSSRLTNIAAAGADGNGFLSSSFPPAQHHLFSQNQPPASLLSSSSPQRVSNGGSSLALHLPFSCDSRPAMMAHPGHVVDCTNQLAMTSSSSTTTARKSPLSAASPMFPNSSSPPHRTGLSSHQERVGGEGGTPRSGSPMVVDVDPTKPPSEWLSSMQVSAT</sequence>
<feature type="region of interest" description="Disordered" evidence="2">
    <location>
        <begin position="393"/>
        <end position="413"/>
    </location>
</feature>
<feature type="compositionally biased region" description="Pro residues" evidence="2">
    <location>
        <begin position="1"/>
        <end position="18"/>
    </location>
</feature>
<keyword evidence="1" id="KW-0479">Metal-binding</keyword>
<evidence type="ECO:0000256" key="1">
    <source>
        <dbReference type="PIRSR" id="PIRSR605301-1"/>
    </source>
</evidence>
<feature type="region of interest" description="Disordered" evidence="2">
    <location>
        <begin position="501"/>
        <end position="573"/>
    </location>
</feature>
<feature type="compositionally biased region" description="Low complexity" evidence="2">
    <location>
        <begin position="294"/>
        <end position="304"/>
    </location>
</feature>
<accession>A0AAE0ZLY1</accession>
<dbReference type="EMBL" id="JAWDGP010003700">
    <property type="protein sequence ID" value="KAK3771607.1"/>
    <property type="molecule type" value="Genomic_DNA"/>
</dbReference>
<feature type="binding site" evidence="1">
    <location>
        <position position="118"/>
    </location>
    <ligand>
        <name>Zn(2+)</name>
        <dbReference type="ChEBI" id="CHEBI:29105"/>
    </ligand>
</feature>
<dbReference type="AlphaFoldDB" id="A0AAE0ZLY1"/>
<evidence type="ECO:0000313" key="3">
    <source>
        <dbReference type="EMBL" id="KAK3771607.1"/>
    </source>
</evidence>
<dbReference type="SUPFAM" id="SSF101152">
    <property type="entry name" value="Mob1/phocein"/>
    <property type="match status" value="1"/>
</dbReference>
<dbReference type="InterPro" id="IPR005301">
    <property type="entry name" value="MOB_kinase_act_fam"/>
</dbReference>
<dbReference type="SUPFAM" id="SSF101447">
    <property type="entry name" value="Formin homology 2 domain (FH2 domain)"/>
    <property type="match status" value="1"/>
</dbReference>
<dbReference type="SMART" id="SM01388">
    <property type="entry name" value="Mob1_phocein"/>
    <property type="match status" value="1"/>
</dbReference>
<keyword evidence="4" id="KW-1185">Reference proteome</keyword>
<feature type="region of interest" description="Disordered" evidence="2">
    <location>
        <begin position="1"/>
        <end position="23"/>
    </location>
</feature>
<gene>
    <name evidence="3" type="ORF">RRG08_018329</name>
</gene>
<feature type="compositionally biased region" description="Basic and acidic residues" evidence="2">
    <location>
        <begin position="282"/>
        <end position="293"/>
    </location>
</feature>
<organism evidence="3 4">
    <name type="scientific">Elysia crispata</name>
    <name type="common">lettuce slug</name>
    <dbReference type="NCBI Taxonomy" id="231223"/>
    <lineage>
        <taxon>Eukaryota</taxon>
        <taxon>Metazoa</taxon>
        <taxon>Spiralia</taxon>
        <taxon>Lophotrochozoa</taxon>
        <taxon>Mollusca</taxon>
        <taxon>Gastropoda</taxon>
        <taxon>Heterobranchia</taxon>
        <taxon>Euthyneura</taxon>
        <taxon>Panpulmonata</taxon>
        <taxon>Sacoglossa</taxon>
        <taxon>Placobranchoidea</taxon>
        <taxon>Plakobranchidae</taxon>
        <taxon>Elysia</taxon>
    </lineage>
</organism>
<dbReference type="Gene3D" id="1.20.140.30">
    <property type="entry name" value="MOB kinase activator"/>
    <property type="match status" value="1"/>
</dbReference>
<feature type="compositionally biased region" description="Low complexity" evidence="2">
    <location>
        <begin position="444"/>
        <end position="459"/>
    </location>
</feature>
<feature type="binding site" evidence="1">
    <location>
        <position position="113"/>
    </location>
    <ligand>
        <name>Zn(2+)</name>
        <dbReference type="ChEBI" id="CHEBI:29105"/>
    </ligand>
</feature>
<comment type="caution">
    <text evidence="3">The sequence shown here is derived from an EMBL/GenBank/DDBJ whole genome shotgun (WGS) entry which is preliminary data.</text>
</comment>
<evidence type="ECO:0000313" key="4">
    <source>
        <dbReference type="Proteomes" id="UP001283361"/>
    </source>
</evidence>